<evidence type="ECO:0000313" key="1">
    <source>
        <dbReference type="EMBL" id="PBK93786.1"/>
    </source>
</evidence>
<dbReference type="STRING" id="47427.A0A2H3E269"/>
<sequence length="303" mass="34437">MEQEVDVVNNWAASAMINTYQAEIVHLTEVQQGLHFGANWATLEQLEGFALEDLGTRMKIIAPFMWQMLAALLDSDHCQQDKQTDTIEYEADSLSESTDLFSDDDSIWGDIDLDEPSRENLTHRDTTHDEHEAGSLNQKQVMILLVFSHSSNQKFNAFQAVIGFFLKSKQCPKIILEMVAHMGISVSVQSVSQMVNSLSKKAEERIKTLGPSNNIYDNFDMEFLVAHPTPDHQKYHLSATAVTFTLYLDIDHERDLRFTQELRETSEYNINISPDDAWIYKPRFDDIFPTSPLTTVGPGEDQG</sequence>
<keyword evidence="2" id="KW-1185">Reference proteome</keyword>
<organism evidence="1 2">
    <name type="scientific">Armillaria gallica</name>
    <name type="common">Bulbous honey fungus</name>
    <name type="synonym">Armillaria bulbosa</name>
    <dbReference type="NCBI Taxonomy" id="47427"/>
    <lineage>
        <taxon>Eukaryota</taxon>
        <taxon>Fungi</taxon>
        <taxon>Dikarya</taxon>
        <taxon>Basidiomycota</taxon>
        <taxon>Agaricomycotina</taxon>
        <taxon>Agaricomycetes</taxon>
        <taxon>Agaricomycetidae</taxon>
        <taxon>Agaricales</taxon>
        <taxon>Marasmiineae</taxon>
        <taxon>Physalacriaceae</taxon>
        <taxon>Armillaria</taxon>
    </lineage>
</organism>
<protein>
    <submittedName>
        <fullName evidence="1">Uncharacterized protein</fullName>
    </submittedName>
</protein>
<dbReference type="InParanoid" id="A0A2H3E269"/>
<dbReference type="OMA" id="ANEMPRF"/>
<dbReference type="OrthoDB" id="4743193at2759"/>
<accession>A0A2H3E269</accession>
<proteinExistence type="predicted"/>
<gene>
    <name evidence="1" type="ORF">ARMGADRAFT_928311</name>
</gene>
<evidence type="ECO:0000313" key="2">
    <source>
        <dbReference type="Proteomes" id="UP000217790"/>
    </source>
</evidence>
<dbReference type="Proteomes" id="UP000217790">
    <property type="component" value="Unassembled WGS sequence"/>
</dbReference>
<name>A0A2H3E269_ARMGA</name>
<reference evidence="2" key="1">
    <citation type="journal article" date="2017" name="Nat. Ecol. Evol.">
        <title>Genome expansion and lineage-specific genetic innovations in the forest pathogenic fungi Armillaria.</title>
        <authorList>
            <person name="Sipos G."/>
            <person name="Prasanna A.N."/>
            <person name="Walter M.C."/>
            <person name="O'Connor E."/>
            <person name="Balint B."/>
            <person name="Krizsan K."/>
            <person name="Kiss B."/>
            <person name="Hess J."/>
            <person name="Varga T."/>
            <person name="Slot J."/>
            <person name="Riley R."/>
            <person name="Boka B."/>
            <person name="Rigling D."/>
            <person name="Barry K."/>
            <person name="Lee J."/>
            <person name="Mihaltcheva S."/>
            <person name="LaButti K."/>
            <person name="Lipzen A."/>
            <person name="Waldron R."/>
            <person name="Moloney N.M."/>
            <person name="Sperisen C."/>
            <person name="Kredics L."/>
            <person name="Vagvoelgyi C."/>
            <person name="Patrignani A."/>
            <person name="Fitzpatrick D."/>
            <person name="Nagy I."/>
            <person name="Doyle S."/>
            <person name="Anderson J.B."/>
            <person name="Grigoriev I.V."/>
            <person name="Gueldener U."/>
            <person name="Muensterkoetter M."/>
            <person name="Nagy L.G."/>
        </authorList>
    </citation>
    <scope>NUCLEOTIDE SEQUENCE [LARGE SCALE GENOMIC DNA]</scope>
    <source>
        <strain evidence="2">Ar21-2</strain>
    </source>
</reference>
<dbReference type="AlphaFoldDB" id="A0A2H3E269"/>
<dbReference type="EMBL" id="KZ293655">
    <property type="protein sequence ID" value="PBK93786.1"/>
    <property type="molecule type" value="Genomic_DNA"/>
</dbReference>